<dbReference type="PROSITE" id="PS51257">
    <property type="entry name" value="PROKAR_LIPOPROTEIN"/>
    <property type="match status" value="1"/>
</dbReference>
<evidence type="ECO:0000313" key="3">
    <source>
        <dbReference type="Proteomes" id="UP001236507"/>
    </source>
</evidence>
<protein>
    <recommendedName>
        <fullName evidence="4">Lipoprotein</fullName>
    </recommendedName>
</protein>
<evidence type="ECO:0000256" key="1">
    <source>
        <dbReference type="SAM" id="SignalP"/>
    </source>
</evidence>
<keyword evidence="3" id="KW-1185">Reference proteome</keyword>
<feature type="signal peptide" evidence="1">
    <location>
        <begin position="1"/>
        <end position="19"/>
    </location>
</feature>
<name>A0ABT6Y604_9BACT</name>
<gene>
    <name evidence="2" type="ORF">QM524_04905</name>
</gene>
<reference evidence="2 3" key="1">
    <citation type="submission" date="2023-05" db="EMBL/GenBank/DDBJ databases">
        <title>Novel species of genus Flectobacillus isolated from stream in China.</title>
        <authorList>
            <person name="Lu H."/>
        </authorList>
    </citation>
    <scope>NUCLEOTIDE SEQUENCE [LARGE SCALE GENOMIC DNA]</scope>
    <source>
        <strain evidence="2 3">KCTC 42575</strain>
    </source>
</reference>
<comment type="caution">
    <text evidence="2">The sequence shown here is derived from an EMBL/GenBank/DDBJ whole genome shotgun (WGS) entry which is preliminary data.</text>
</comment>
<organism evidence="2 3">
    <name type="scientific">Flectobacillus roseus</name>
    <dbReference type="NCBI Taxonomy" id="502259"/>
    <lineage>
        <taxon>Bacteria</taxon>
        <taxon>Pseudomonadati</taxon>
        <taxon>Bacteroidota</taxon>
        <taxon>Cytophagia</taxon>
        <taxon>Cytophagales</taxon>
        <taxon>Flectobacillaceae</taxon>
        <taxon>Flectobacillus</taxon>
    </lineage>
</organism>
<dbReference type="RefSeq" id="WP_283343732.1">
    <property type="nucleotide sequence ID" value="NZ_JASHIF010000004.1"/>
</dbReference>
<sequence length="193" mass="21482">MKKQILLFCSIFLLGGLQACQEKKSNDQIQVNSLDATTNNKGADLNNYSPIFQSILKSDAGMARGVSLGDTFDGIKESTLPSETQPDNGRSYTEYFDNTDLNFADILYSKDNANKVSEIAIDVYIEKQPTVDSLFQEFKSYFNKKYGAGTDKPKATSWEIANGKQMLVLQNVSTQKDPGFKIVFANKSDKEVQ</sequence>
<keyword evidence="1" id="KW-0732">Signal</keyword>
<evidence type="ECO:0008006" key="4">
    <source>
        <dbReference type="Google" id="ProtNLM"/>
    </source>
</evidence>
<dbReference type="EMBL" id="JASHIF010000004">
    <property type="protein sequence ID" value="MDI9858538.1"/>
    <property type="molecule type" value="Genomic_DNA"/>
</dbReference>
<feature type="chain" id="PRO_5047373736" description="Lipoprotein" evidence="1">
    <location>
        <begin position="20"/>
        <end position="193"/>
    </location>
</feature>
<evidence type="ECO:0000313" key="2">
    <source>
        <dbReference type="EMBL" id="MDI9858538.1"/>
    </source>
</evidence>
<accession>A0ABT6Y604</accession>
<dbReference type="Proteomes" id="UP001236507">
    <property type="component" value="Unassembled WGS sequence"/>
</dbReference>
<proteinExistence type="predicted"/>